<reference evidence="1 2" key="1">
    <citation type="submission" date="2005-09" db="EMBL/GenBank/DDBJ databases">
        <authorList>
            <person name="Mural R.J."/>
            <person name="Li P.W."/>
            <person name="Adams M.D."/>
            <person name="Amanatides P.G."/>
            <person name="Baden-Tillson H."/>
            <person name="Barnstead M."/>
            <person name="Chin S.H."/>
            <person name="Dew I."/>
            <person name="Evans C.A."/>
            <person name="Ferriera S."/>
            <person name="Flanigan M."/>
            <person name="Fosler C."/>
            <person name="Glodek A."/>
            <person name="Gu Z."/>
            <person name="Holt R.A."/>
            <person name="Jennings D."/>
            <person name="Kraft C.L."/>
            <person name="Lu F."/>
            <person name="Nguyen T."/>
            <person name="Nusskern D.R."/>
            <person name="Pfannkoch C.M."/>
            <person name="Sitter C."/>
            <person name="Sutton G.G."/>
            <person name="Venter J.C."/>
            <person name="Wang Z."/>
            <person name="Woodage T."/>
            <person name="Zheng X.H."/>
            <person name="Zhong F."/>
        </authorList>
    </citation>
    <scope>NUCLEOTIDE SEQUENCE [LARGE SCALE GENOMIC DNA]</scope>
    <source>
        <strain>BN</strain>
        <strain evidence="2">Sprague-Dawley</strain>
    </source>
</reference>
<organism evidence="1 2">
    <name type="scientific">Rattus norvegicus</name>
    <name type="common">Rat</name>
    <dbReference type="NCBI Taxonomy" id="10116"/>
    <lineage>
        <taxon>Eukaryota</taxon>
        <taxon>Metazoa</taxon>
        <taxon>Chordata</taxon>
        <taxon>Craniata</taxon>
        <taxon>Vertebrata</taxon>
        <taxon>Euteleostomi</taxon>
        <taxon>Mammalia</taxon>
        <taxon>Eutheria</taxon>
        <taxon>Euarchontoglires</taxon>
        <taxon>Glires</taxon>
        <taxon>Rodentia</taxon>
        <taxon>Myomorpha</taxon>
        <taxon>Muroidea</taxon>
        <taxon>Muridae</taxon>
        <taxon>Murinae</taxon>
        <taxon>Rattus</taxon>
    </lineage>
</organism>
<evidence type="ECO:0000313" key="2">
    <source>
        <dbReference type="Proteomes" id="UP000234681"/>
    </source>
</evidence>
<sequence length="30" mass="2994">MCSVSSARIPALLASRSRNNSGVLSSTSAA</sequence>
<evidence type="ECO:0000313" key="1">
    <source>
        <dbReference type="EMBL" id="EDM16547.1"/>
    </source>
</evidence>
<accession>A6IH03</accession>
<name>A6IH03_RAT</name>
<keyword evidence="1" id="KW-0675">Receptor</keyword>
<protein>
    <submittedName>
        <fullName evidence="1">Exportin, tRNA (Nuclear export receptor for tRNAs) (Predicted), isoform CRA_c</fullName>
    </submittedName>
</protein>
<proteinExistence type="predicted"/>
<dbReference type="EMBL" id="CH473960">
    <property type="protein sequence ID" value="EDM16547.1"/>
    <property type="molecule type" value="Genomic_DNA"/>
</dbReference>
<dbReference type="Proteomes" id="UP000234681">
    <property type="component" value="Chromosome 7"/>
</dbReference>
<gene>
    <name evidence="1" type="primary">Xpot_predicted</name>
    <name evidence="1" type="ORF">rCG_48839</name>
</gene>
<dbReference type="AlphaFoldDB" id="A6IH03"/>